<dbReference type="InterPro" id="IPR005079">
    <property type="entry name" value="Peptidase_C45_hydrolase"/>
</dbReference>
<organism evidence="3 4">
    <name type="scientific">Lyngbya confervoides BDU141951</name>
    <dbReference type="NCBI Taxonomy" id="1574623"/>
    <lineage>
        <taxon>Bacteria</taxon>
        <taxon>Bacillati</taxon>
        <taxon>Cyanobacteriota</taxon>
        <taxon>Cyanophyceae</taxon>
        <taxon>Oscillatoriophycideae</taxon>
        <taxon>Oscillatoriales</taxon>
        <taxon>Microcoleaceae</taxon>
        <taxon>Lyngbya</taxon>
    </lineage>
</organism>
<dbReference type="RefSeq" id="WP_166283394.1">
    <property type="nucleotide sequence ID" value="NZ_JTHE03000108.1"/>
</dbReference>
<gene>
    <name evidence="3" type="ORF">QQ91_0019275</name>
</gene>
<evidence type="ECO:0000313" key="3">
    <source>
        <dbReference type="EMBL" id="MCM1984966.1"/>
    </source>
</evidence>
<dbReference type="PANTHER" id="PTHR35190">
    <property type="entry name" value="PROTEIN DCD1B"/>
    <property type="match status" value="1"/>
</dbReference>
<geneLocation type="plasmid" evidence="3">
    <name>unnamed23</name>
</geneLocation>
<evidence type="ECO:0000256" key="1">
    <source>
        <dbReference type="SAM" id="Phobius"/>
    </source>
</evidence>
<accession>A0ABD4T8J6</accession>
<dbReference type="InterPro" id="IPR047794">
    <property type="entry name" value="C45_proenzyme-like"/>
</dbReference>
<name>A0ABD4T8J6_9CYAN</name>
<feature type="domain" description="Peptidase C45 hydrolase" evidence="2">
    <location>
        <begin position="236"/>
        <end position="386"/>
    </location>
</feature>
<dbReference type="AlphaFoldDB" id="A0ABD4T8J6"/>
<dbReference type="PANTHER" id="PTHR35190:SF2">
    <property type="entry name" value="PROTEIN DCD1B"/>
    <property type="match status" value="1"/>
</dbReference>
<dbReference type="InterPro" id="IPR047803">
    <property type="entry name" value="DCD1A/B-like"/>
</dbReference>
<dbReference type="Proteomes" id="UP000031561">
    <property type="component" value="Unassembled WGS sequence"/>
</dbReference>
<dbReference type="EMBL" id="JTHE03000108">
    <property type="protein sequence ID" value="MCM1984966.1"/>
    <property type="molecule type" value="Genomic_DNA"/>
</dbReference>
<keyword evidence="1" id="KW-1133">Transmembrane helix</keyword>
<reference evidence="3 4" key="1">
    <citation type="journal article" date="2015" name="Genome Announc.">
        <title>Draft Genome Sequence of Filamentous Marine Cyanobacterium Lyngbya confervoides Strain BDU141951.</title>
        <authorList>
            <person name="Chandrababunaidu M.M."/>
            <person name="Sen D."/>
            <person name="Tripathy S."/>
        </authorList>
    </citation>
    <scope>NUCLEOTIDE SEQUENCE [LARGE SCALE GENOMIC DNA]</scope>
    <source>
        <strain evidence="3 4">BDU141951</strain>
    </source>
</reference>
<dbReference type="Pfam" id="PF03417">
    <property type="entry name" value="AAT"/>
    <property type="match status" value="1"/>
</dbReference>
<dbReference type="NCBIfam" id="NF040521">
    <property type="entry name" value="C45_proenzyme"/>
    <property type="match status" value="1"/>
</dbReference>
<evidence type="ECO:0000259" key="2">
    <source>
        <dbReference type="Pfam" id="PF03417"/>
    </source>
</evidence>
<evidence type="ECO:0000313" key="4">
    <source>
        <dbReference type="Proteomes" id="UP000031561"/>
    </source>
</evidence>
<comment type="caution">
    <text evidence="3">The sequence shown here is derived from an EMBL/GenBank/DDBJ whole genome shotgun (WGS) entry which is preliminary data.</text>
</comment>
<feature type="transmembrane region" description="Helical" evidence="1">
    <location>
        <begin position="9"/>
        <end position="29"/>
    </location>
</feature>
<keyword evidence="1" id="KW-0812">Transmembrane</keyword>
<dbReference type="Gene3D" id="3.60.60.10">
    <property type="entry name" value="Penicillin V Acylase, Chain A"/>
    <property type="match status" value="1"/>
</dbReference>
<sequence>MLRLTRRTFAFWMVGISTALGTIDIFGIAKTVYAQSLQQQHDETSSGLKTAWQPKEGSWTPQSPKRLDIGKIKVIWLKGTPYEMGVQQGTFLKKEIGDLGREVLNGLSFAGRGLGLSRLATRRSFPGVVEECEGMVSVAKDVGMTMDACMVLSFGDVFQEYLSYLLPKALFNDGCAHFLTAGSATPDNGFYQGWTLDNNSNPLPYWIDNPVIQVRQPNDGIPHVAITIPGVGWPNAGFNAEGLIISNNTSHPKNYEDLDVKGKSTVQLMAYIIKNAGTYDEARAIMETYPRMRSNLVIITDAKSRKAGVFELLGKEMGIRELPANGVLYMTNHFASAEMLGRDASNQSSHNRFKSFQQLLAPDGSRSKYGQFTPQTILQVLRDRTNPNTMESSPTTVYDDNASIGGNGSLRQVIFDPERLMFWVANGEVPIPNNPFTCFSMGEMLGLTNAVPCPSPSLN</sequence>
<protein>
    <submittedName>
        <fullName evidence="3">C45 family peptidase</fullName>
    </submittedName>
</protein>
<keyword evidence="3" id="KW-0614">Plasmid</keyword>
<keyword evidence="4" id="KW-1185">Reference proteome</keyword>
<proteinExistence type="predicted"/>
<keyword evidence="1" id="KW-0472">Membrane</keyword>